<keyword evidence="5" id="KW-0663">Pyridoxal phosphate</keyword>
<evidence type="ECO:0000256" key="3">
    <source>
        <dbReference type="ARBA" id="ARBA00022605"/>
    </source>
</evidence>
<dbReference type="InterPro" id="IPR036052">
    <property type="entry name" value="TrpB-like_PALP_sf"/>
</dbReference>
<dbReference type="GO" id="GO:0006535">
    <property type="term" value="P:cysteine biosynthetic process from serine"/>
    <property type="evidence" value="ECO:0007669"/>
    <property type="project" value="UniProtKB-ARBA"/>
</dbReference>
<keyword evidence="4" id="KW-0808">Transferase</keyword>
<evidence type="ECO:0000256" key="5">
    <source>
        <dbReference type="ARBA" id="ARBA00022898"/>
    </source>
</evidence>
<organism evidence="8">
    <name type="scientific">Tetranychus evansi</name>
    <name type="common">red spider mite</name>
    <dbReference type="NCBI Taxonomy" id="178897"/>
    <lineage>
        <taxon>Eukaryota</taxon>
        <taxon>Metazoa</taxon>
        <taxon>Ecdysozoa</taxon>
        <taxon>Arthropoda</taxon>
        <taxon>Chelicerata</taxon>
        <taxon>Arachnida</taxon>
        <taxon>Acari</taxon>
        <taxon>Acariformes</taxon>
        <taxon>Trombidiformes</taxon>
        <taxon>Prostigmata</taxon>
        <taxon>Eleutherengona</taxon>
        <taxon>Raphignathae</taxon>
        <taxon>Tetranychoidea</taxon>
        <taxon>Tetranychidae</taxon>
        <taxon>Tetranychus</taxon>
    </lineage>
</organism>
<sequence>MTESTIDRINGITPSALDLIGNTPLIALDRLWPGPGRLLAKCEFLNPTASLKDRSSYYMIAKAKEAGKLKDGEPVIEVTSGNQGGGIACVTAVLGHPFTVTMSKGNSPQRAIMMKALGANVVLVDQVTGKPGNVTADDVAAAEETAMNIKKETNAYYVDQFNNPTNCLAHYETTGPEIWKQTNGRIDAFLVGCGTGGCFVGTSKFLKEKNPNVKCFVVEPEGCQPIAGCTITKPLHLLQGSGYGCVPTLFDKNVYNNSVPVSDEEAIKYRKLLGQKEGLFCGYTTGANIAAAIKILESGQLSKDAWVVTILCDSGLKYPE</sequence>
<dbReference type="AlphaFoldDB" id="A0A023ZRZ4"/>
<proteinExistence type="inferred from homology"/>
<keyword evidence="6" id="KW-0198">Cysteine biosynthesis</keyword>
<dbReference type="CDD" id="cd01561">
    <property type="entry name" value="CBS_like"/>
    <property type="match status" value="1"/>
</dbReference>
<evidence type="ECO:0000256" key="1">
    <source>
        <dbReference type="ARBA" id="ARBA00001933"/>
    </source>
</evidence>
<dbReference type="GO" id="GO:0016740">
    <property type="term" value="F:transferase activity"/>
    <property type="evidence" value="ECO:0007669"/>
    <property type="project" value="UniProtKB-KW"/>
</dbReference>
<reference evidence="8" key="1">
    <citation type="journal article" date="2014" name="Elife">
        <title>A gene horizontally transferred from bacteria protects arthropods from host plant cyanide poisoning.</title>
        <authorList>
            <person name="Wybouw N."/>
            <person name="Dermauw W."/>
            <person name="Tirry L."/>
            <person name="Stevens C."/>
            <person name="Grbic M."/>
            <person name="Feyereisen R."/>
            <person name="Van Leeuwen T."/>
        </authorList>
    </citation>
    <scope>NUCLEOTIDE SEQUENCE</scope>
</reference>
<dbReference type="PANTHER" id="PTHR10314">
    <property type="entry name" value="CYSTATHIONINE BETA-SYNTHASE"/>
    <property type="match status" value="1"/>
</dbReference>
<comment type="similarity">
    <text evidence="2">Belongs to the cysteine synthase/cystathionine beta-synthase family.</text>
</comment>
<protein>
    <submittedName>
        <fullName evidence="8">Beta-cyanoalanine synthase</fullName>
    </submittedName>
</protein>
<name>A0A023ZRZ4_9ACAR</name>
<keyword evidence="3" id="KW-0028">Amino-acid biosynthesis</keyword>
<dbReference type="EMBL" id="KF981736">
    <property type="protein sequence ID" value="AHY81319.1"/>
    <property type="molecule type" value="Genomic_DNA"/>
</dbReference>
<evidence type="ECO:0000256" key="2">
    <source>
        <dbReference type="ARBA" id="ARBA00007103"/>
    </source>
</evidence>
<accession>A0A023ZRZ4</accession>
<evidence type="ECO:0000313" key="8">
    <source>
        <dbReference type="EMBL" id="AHY81319.1"/>
    </source>
</evidence>
<dbReference type="Gene3D" id="3.40.50.1100">
    <property type="match status" value="2"/>
</dbReference>
<dbReference type="FunFam" id="3.40.50.1100:FF:000006">
    <property type="entry name" value="Cysteine synthase"/>
    <property type="match status" value="1"/>
</dbReference>
<evidence type="ECO:0000256" key="6">
    <source>
        <dbReference type="ARBA" id="ARBA00023192"/>
    </source>
</evidence>
<comment type="cofactor">
    <cofactor evidence="1">
        <name>pyridoxal 5'-phosphate</name>
        <dbReference type="ChEBI" id="CHEBI:597326"/>
    </cofactor>
</comment>
<dbReference type="InterPro" id="IPR050214">
    <property type="entry name" value="Cys_Synth/Cystath_Beta-Synth"/>
</dbReference>
<evidence type="ECO:0000259" key="7">
    <source>
        <dbReference type="Pfam" id="PF00291"/>
    </source>
</evidence>
<dbReference type="SUPFAM" id="SSF53686">
    <property type="entry name" value="Tryptophan synthase beta subunit-like PLP-dependent enzymes"/>
    <property type="match status" value="1"/>
</dbReference>
<feature type="domain" description="Tryptophan synthase beta chain-like PALP" evidence="7">
    <location>
        <begin position="18"/>
        <end position="313"/>
    </location>
</feature>
<evidence type="ECO:0000256" key="4">
    <source>
        <dbReference type="ARBA" id="ARBA00022679"/>
    </source>
</evidence>
<dbReference type="InterPro" id="IPR001926">
    <property type="entry name" value="TrpB-like_PALP"/>
</dbReference>
<dbReference type="Pfam" id="PF00291">
    <property type="entry name" value="PALP"/>
    <property type="match status" value="1"/>
</dbReference>